<feature type="compositionally biased region" description="Low complexity" evidence="6">
    <location>
        <begin position="16"/>
        <end position="52"/>
    </location>
</feature>
<dbReference type="Proteomes" id="UP000247498">
    <property type="component" value="Unassembled WGS sequence"/>
</dbReference>
<dbReference type="PANTHER" id="PTHR31677:SF196">
    <property type="entry name" value="ETHYLENE-RESPONSIVE TRANSCRIPTION FACTOR ERF109"/>
    <property type="match status" value="1"/>
</dbReference>
<dbReference type="SMART" id="SM00380">
    <property type="entry name" value="AP2"/>
    <property type="match status" value="1"/>
</dbReference>
<reference evidence="8 9" key="1">
    <citation type="journal article" date="2018" name="Sci. Rep.">
        <title>Raphidocelis subcapitata (=Pseudokirchneriella subcapitata) provides an insight into genome evolution and environmental adaptations in the Sphaeropleales.</title>
        <authorList>
            <person name="Suzuki S."/>
            <person name="Yamaguchi H."/>
            <person name="Nakajima N."/>
            <person name="Kawachi M."/>
        </authorList>
    </citation>
    <scope>NUCLEOTIDE SEQUENCE [LARGE SCALE GENOMIC DNA]</scope>
    <source>
        <strain evidence="8 9">NIES-35</strain>
    </source>
</reference>
<dbReference type="STRING" id="307507.A0A2V0NQW1"/>
<sequence length="430" mass="41728">MKLAAALGRGPPPGPLDVAGAPGAAAAPSPTASAGSSGTAAGDDDAQLAAPALQRSIPVEAAARAGKKFANQYRGVRQRPWGKWAAEIRDPSKGQRMWLGTFDSPEEAARAYDAAARAIRGPNAICNFPLNDGERRNAFTLGRAAGGGGGAAGAAGAAGSRVRAGPGRYAAMVEDESWSEDDEAFTQRAAPRPGGLSCTRAARAVAAGAFDAAAAPPAVPRVTVARRSAAPAGVVAAAARVQAAARDDDDGGAAPTARALARSPPSPRFGASPALCGGAAGFDFGASPAARDGLTGCSPILGVAWGLPALGADAAAAAPLDACWPAAAAAAAAAPLPQPAGSAAASAGEGDSDDTDFGAGAGCMGMFDDMGPPPCMGGAAAPCGGAMMLDMASQLPGAQLHAMAMALAPGAALACSPGTAAVWDDIMLGM</sequence>
<accession>A0A2V0NQW1</accession>
<dbReference type="CDD" id="cd00018">
    <property type="entry name" value="AP2"/>
    <property type="match status" value="1"/>
</dbReference>
<evidence type="ECO:0000256" key="5">
    <source>
        <dbReference type="ARBA" id="ARBA00023242"/>
    </source>
</evidence>
<dbReference type="PROSITE" id="PS51032">
    <property type="entry name" value="AP2_ERF"/>
    <property type="match status" value="1"/>
</dbReference>
<proteinExistence type="predicted"/>
<comment type="caution">
    <text evidence="8">The sequence shown here is derived from an EMBL/GenBank/DDBJ whole genome shotgun (WGS) entry which is preliminary data.</text>
</comment>
<evidence type="ECO:0000313" key="9">
    <source>
        <dbReference type="Proteomes" id="UP000247498"/>
    </source>
</evidence>
<evidence type="ECO:0000313" key="8">
    <source>
        <dbReference type="EMBL" id="GBF90024.1"/>
    </source>
</evidence>
<dbReference type="InterPro" id="IPR001471">
    <property type="entry name" value="AP2/ERF_dom"/>
</dbReference>
<dbReference type="GO" id="GO:0005634">
    <property type="term" value="C:nucleus"/>
    <property type="evidence" value="ECO:0007669"/>
    <property type="project" value="UniProtKB-SubCell"/>
</dbReference>
<dbReference type="GO" id="GO:0003677">
    <property type="term" value="F:DNA binding"/>
    <property type="evidence" value="ECO:0007669"/>
    <property type="project" value="UniProtKB-KW"/>
</dbReference>
<gene>
    <name evidence="8" type="ORF">Rsub_02731</name>
</gene>
<dbReference type="EMBL" id="BDRX01000014">
    <property type="protein sequence ID" value="GBF90024.1"/>
    <property type="molecule type" value="Genomic_DNA"/>
</dbReference>
<protein>
    <submittedName>
        <fullName evidence="8">Ethylene-responsive transcription factor-like</fullName>
    </submittedName>
</protein>
<dbReference type="InterPro" id="IPR016177">
    <property type="entry name" value="DNA-bd_dom_sf"/>
</dbReference>
<evidence type="ECO:0000256" key="6">
    <source>
        <dbReference type="SAM" id="MobiDB-lite"/>
    </source>
</evidence>
<keyword evidence="2" id="KW-0805">Transcription regulation</keyword>
<feature type="region of interest" description="Disordered" evidence="6">
    <location>
        <begin position="1"/>
        <end position="52"/>
    </location>
</feature>
<name>A0A2V0NQW1_9CHLO</name>
<feature type="region of interest" description="Disordered" evidence="6">
    <location>
        <begin position="245"/>
        <end position="267"/>
    </location>
</feature>
<dbReference type="InParanoid" id="A0A2V0NQW1"/>
<dbReference type="AlphaFoldDB" id="A0A2V0NQW1"/>
<dbReference type="FunFam" id="3.30.730.10:FF:000001">
    <property type="entry name" value="Ethylene-responsive transcription factor 2"/>
    <property type="match status" value="1"/>
</dbReference>
<evidence type="ECO:0000256" key="4">
    <source>
        <dbReference type="ARBA" id="ARBA00023163"/>
    </source>
</evidence>
<feature type="domain" description="AP2/ERF" evidence="7">
    <location>
        <begin position="72"/>
        <end position="129"/>
    </location>
</feature>
<dbReference type="Gene3D" id="3.30.730.10">
    <property type="entry name" value="AP2/ERF domain"/>
    <property type="match status" value="1"/>
</dbReference>
<dbReference type="Pfam" id="PF00847">
    <property type="entry name" value="AP2"/>
    <property type="match status" value="1"/>
</dbReference>
<evidence type="ECO:0000256" key="1">
    <source>
        <dbReference type="ARBA" id="ARBA00004123"/>
    </source>
</evidence>
<dbReference type="SUPFAM" id="SSF54171">
    <property type="entry name" value="DNA-binding domain"/>
    <property type="match status" value="1"/>
</dbReference>
<evidence type="ECO:0000256" key="3">
    <source>
        <dbReference type="ARBA" id="ARBA00023125"/>
    </source>
</evidence>
<dbReference type="GO" id="GO:0003700">
    <property type="term" value="F:DNA-binding transcription factor activity"/>
    <property type="evidence" value="ECO:0007669"/>
    <property type="project" value="InterPro"/>
</dbReference>
<keyword evidence="9" id="KW-1185">Reference proteome</keyword>
<keyword evidence="4" id="KW-0804">Transcription</keyword>
<keyword evidence="5" id="KW-0539">Nucleus</keyword>
<organism evidence="8 9">
    <name type="scientific">Raphidocelis subcapitata</name>
    <dbReference type="NCBI Taxonomy" id="307507"/>
    <lineage>
        <taxon>Eukaryota</taxon>
        <taxon>Viridiplantae</taxon>
        <taxon>Chlorophyta</taxon>
        <taxon>core chlorophytes</taxon>
        <taxon>Chlorophyceae</taxon>
        <taxon>CS clade</taxon>
        <taxon>Sphaeropleales</taxon>
        <taxon>Selenastraceae</taxon>
        <taxon>Raphidocelis</taxon>
    </lineage>
</organism>
<dbReference type="PRINTS" id="PR00367">
    <property type="entry name" value="ETHRSPELEMNT"/>
</dbReference>
<evidence type="ECO:0000256" key="2">
    <source>
        <dbReference type="ARBA" id="ARBA00023015"/>
    </source>
</evidence>
<comment type="subcellular location">
    <subcellularLocation>
        <location evidence="1">Nucleus</location>
    </subcellularLocation>
</comment>
<evidence type="ECO:0000259" key="7">
    <source>
        <dbReference type="PROSITE" id="PS51032"/>
    </source>
</evidence>
<dbReference type="OrthoDB" id="550883at2759"/>
<dbReference type="PANTHER" id="PTHR31677">
    <property type="entry name" value="AP2 DOMAIN CLASS TRANSCRIPTION FACTOR"/>
    <property type="match status" value="1"/>
</dbReference>
<dbReference type="InterPro" id="IPR036955">
    <property type="entry name" value="AP2/ERF_dom_sf"/>
</dbReference>
<keyword evidence="3" id="KW-0238">DNA-binding</keyword>